<evidence type="ECO:0000256" key="1">
    <source>
        <dbReference type="ARBA" id="ARBA00022617"/>
    </source>
</evidence>
<keyword evidence="5" id="KW-0812">Transmembrane</keyword>
<dbReference type="GO" id="GO:0009055">
    <property type="term" value="F:electron transfer activity"/>
    <property type="evidence" value="ECO:0007669"/>
    <property type="project" value="InterPro"/>
</dbReference>
<comment type="caution">
    <text evidence="7">The sequence shown here is derived from an EMBL/GenBank/DDBJ whole genome shotgun (WGS) entry which is preliminary data.</text>
</comment>
<gene>
    <name evidence="7" type="ORF">HNQ88_003916</name>
</gene>
<dbReference type="Gene3D" id="1.10.760.10">
    <property type="entry name" value="Cytochrome c-like domain"/>
    <property type="match status" value="1"/>
</dbReference>
<sequence>MNDFSKIANLILISIIGILAIIIAELNLIDNIKAANTEEVRLFCGVTAEDNLSRRKKGVRLNLTGKSLFENNCVICHEINEQVVGPALLKITERRDRKWLYQMISNSQKLIESGDSTAINIYEMFGKAKMPPFDFTTSELDSIIDYIDCYY</sequence>
<dbReference type="GO" id="GO:0020037">
    <property type="term" value="F:heme binding"/>
    <property type="evidence" value="ECO:0007669"/>
    <property type="project" value="InterPro"/>
</dbReference>
<dbReference type="Pfam" id="PF00034">
    <property type="entry name" value="Cytochrom_C"/>
    <property type="match status" value="1"/>
</dbReference>
<dbReference type="EMBL" id="JAVDQD010000005">
    <property type="protein sequence ID" value="MDR6240840.1"/>
    <property type="molecule type" value="Genomic_DNA"/>
</dbReference>
<evidence type="ECO:0000256" key="2">
    <source>
        <dbReference type="ARBA" id="ARBA00022723"/>
    </source>
</evidence>
<dbReference type="GO" id="GO:0046872">
    <property type="term" value="F:metal ion binding"/>
    <property type="evidence" value="ECO:0007669"/>
    <property type="project" value="UniProtKB-KW"/>
</dbReference>
<keyword evidence="8" id="KW-1185">Reference proteome</keyword>
<proteinExistence type="predicted"/>
<keyword evidence="3 4" id="KW-0408">Iron</keyword>
<evidence type="ECO:0000256" key="3">
    <source>
        <dbReference type="ARBA" id="ARBA00023004"/>
    </source>
</evidence>
<evidence type="ECO:0000313" key="7">
    <source>
        <dbReference type="EMBL" id="MDR6240840.1"/>
    </source>
</evidence>
<accession>A0AAE3XRX1</accession>
<dbReference type="PROSITE" id="PS51007">
    <property type="entry name" value="CYTC"/>
    <property type="match status" value="1"/>
</dbReference>
<dbReference type="InterPro" id="IPR009056">
    <property type="entry name" value="Cyt_c-like_dom"/>
</dbReference>
<feature type="domain" description="Cytochrome c" evidence="6">
    <location>
        <begin position="60"/>
        <end position="151"/>
    </location>
</feature>
<dbReference type="AlphaFoldDB" id="A0AAE3XRX1"/>
<organism evidence="7 8">
    <name type="scientific">Aureibacter tunicatorum</name>
    <dbReference type="NCBI Taxonomy" id="866807"/>
    <lineage>
        <taxon>Bacteria</taxon>
        <taxon>Pseudomonadati</taxon>
        <taxon>Bacteroidota</taxon>
        <taxon>Cytophagia</taxon>
        <taxon>Cytophagales</taxon>
        <taxon>Persicobacteraceae</taxon>
        <taxon>Aureibacter</taxon>
    </lineage>
</organism>
<name>A0AAE3XRX1_9BACT</name>
<dbReference type="SUPFAM" id="SSF46626">
    <property type="entry name" value="Cytochrome c"/>
    <property type="match status" value="1"/>
</dbReference>
<dbReference type="InterPro" id="IPR036909">
    <property type="entry name" value="Cyt_c-like_dom_sf"/>
</dbReference>
<keyword evidence="5" id="KW-1133">Transmembrane helix</keyword>
<keyword evidence="5" id="KW-0472">Membrane</keyword>
<dbReference type="Proteomes" id="UP001185092">
    <property type="component" value="Unassembled WGS sequence"/>
</dbReference>
<evidence type="ECO:0000256" key="5">
    <source>
        <dbReference type="SAM" id="Phobius"/>
    </source>
</evidence>
<protein>
    <submittedName>
        <fullName evidence="7">Cytochrome c551/c552</fullName>
    </submittedName>
</protein>
<reference evidence="7" key="1">
    <citation type="submission" date="2023-07" db="EMBL/GenBank/DDBJ databases">
        <title>Genomic Encyclopedia of Type Strains, Phase IV (KMG-IV): sequencing the most valuable type-strain genomes for metagenomic binning, comparative biology and taxonomic classification.</title>
        <authorList>
            <person name="Goeker M."/>
        </authorList>
    </citation>
    <scope>NUCLEOTIDE SEQUENCE</scope>
    <source>
        <strain evidence="7">DSM 26174</strain>
    </source>
</reference>
<dbReference type="RefSeq" id="WP_309941141.1">
    <property type="nucleotide sequence ID" value="NZ_AP025306.1"/>
</dbReference>
<evidence type="ECO:0000256" key="4">
    <source>
        <dbReference type="PROSITE-ProRule" id="PRU00433"/>
    </source>
</evidence>
<evidence type="ECO:0000313" key="8">
    <source>
        <dbReference type="Proteomes" id="UP001185092"/>
    </source>
</evidence>
<feature type="transmembrane region" description="Helical" evidence="5">
    <location>
        <begin position="7"/>
        <end position="29"/>
    </location>
</feature>
<keyword evidence="2 4" id="KW-0479">Metal-binding</keyword>
<evidence type="ECO:0000259" key="6">
    <source>
        <dbReference type="PROSITE" id="PS51007"/>
    </source>
</evidence>
<keyword evidence="1 4" id="KW-0349">Heme</keyword>